<evidence type="ECO:0008006" key="4">
    <source>
        <dbReference type="Google" id="ProtNLM"/>
    </source>
</evidence>
<feature type="compositionally biased region" description="Basic and acidic residues" evidence="1">
    <location>
        <begin position="65"/>
        <end position="133"/>
    </location>
</feature>
<evidence type="ECO:0000313" key="2">
    <source>
        <dbReference type="EMBL" id="KAJ8909659.1"/>
    </source>
</evidence>
<gene>
    <name evidence="2" type="ORF">NQ315_003719</name>
</gene>
<evidence type="ECO:0000313" key="3">
    <source>
        <dbReference type="Proteomes" id="UP001159042"/>
    </source>
</evidence>
<sequence>MEQYTDYLITKTKIITDHSKDNTEEQTLPLTGVDISIVKTESANDVERPHSSISHYSNHSSNSWNKKDRSRYDKSKSYENEVELRRDYKHENRHTYSEQYDRSPRGRKRYTDSEDDYRHSRDKRKWRDVEDKKEGQVLTQQELLAKQRDAKRRRIKYKSVHTGRNKSHTEIMREVIANQMEQYTDYLITKTKIITDHSKDNTEEQTLPLTGVDISIVKTESANDVERPHSSISHYSNHSSNSWNKKDRSRYDKSKSYENEIELRRDYKHENRHTYSEQYDRSPRGRKRYTDSEDDYRHSRDKRKWRQGNCNVYCVNLTIEYRVFQDDRQLDFFSDISVSHRYVDQNIFGMGSEIRGSESIHRLLKLNQ</sequence>
<feature type="region of interest" description="Disordered" evidence="1">
    <location>
        <begin position="42"/>
        <end position="133"/>
    </location>
</feature>
<feature type="compositionally biased region" description="Low complexity" evidence="1">
    <location>
        <begin position="230"/>
        <end position="243"/>
    </location>
</feature>
<protein>
    <recommendedName>
        <fullName evidence="4">Transformer-like protein A</fullName>
    </recommendedName>
</protein>
<feature type="region of interest" description="Disordered" evidence="1">
    <location>
        <begin position="221"/>
        <end position="301"/>
    </location>
</feature>
<reference evidence="2 3" key="1">
    <citation type="journal article" date="2023" name="Insect Mol. Biol.">
        <title>Genome sequencing provides insights into the evolution of gene families encoding plant cell wall-degrading enzymes in longhorned beetles.</title>
        <authorList>
            <person name="Shin N.R."/>
            <person name="Okamura Y."/>
            <person name="Kirsch R."/>
            <person name="Pauchet Y."/>
        </authorList>
    </citation>
    <scope>NUCLEOTIDE SEQUENCE [LARGE SCALE GENOMIC DNA]</scope>
    <source>
        <strain evidence="2">EAD_L_NR</strain>
    </source>
</reference>
<dbReference type="AlphaFoldDB" id="A0AAV8V6A1"/>
<feature type="compositionally biased region" description="Low complexity" evidence="1">
    <location>
        <begin position="51"/>
        <end position="64"/>
    </location>
</feature>
<dbReference type="Proteomes" id="UP001159042">
    <property type="component" value="Unassembled WGS sequence"/>
</dbReference>
<evidence type="ECO:0000256" key="1">
    <source>
        <dbReference type="SAM" id="MobiDB-lite"/>
    </source>
</evidence>
<organism evidence="2 3">
    <name type="scientific">Exocentrus adspersus</name>
    <dbReference type="NCBI Taxonomy" id="1586481"/>
    <lineage>
        <taxon>Eukaryota</taxon>
        <taxon>Metazoa</taxon>
        <taxon>Ecdysozoa</taxon>
        <taxon>Arthropoda</taxon>
        <taxon>Hexapoda</taxon>
        <taxon>Insecta</taxon>
        <taxon>Pterygota</taxon>
        <taxon>Neoptera</taxon>
        <taxon>Endopterygota</taxon>
        <taxon>Coleoptera</taxon>
        <taxon>Polyphaga</taxon>
        <taxon>Cucujiformia</taxon>
        <taxon>Chrysomeloidea</taxon>
        <taxon>Cerambycidae</taxon>
        <taxon>Lamiinae</taxon>
        <taxon>Acanthocinini</taxon>
        <taxon>Exocentrus</taxon>
    </lineage>
</organism>
<feature type="compositionally biased region" description="Basic and acidic residues" evidence="1">
    <location>
        <begin position="244"/>
        <end position="298"/>
    </location>
</feature>
<accession>A0AAV8V6A1</accession>
<comment type="caution">
    <text evidence="2">The sequence shown here is derived from an EMBL/GenBank/DDBJ whole genome shotgun (WGS) entry which is preliminary data.</text>
</comment>
<keyword evidence="3" id="KW-1185">Reference proteome</keyword>
<name>A0AAV8V6A1_9CUCU</name>
<dbReference type="EMBL" id="JANEYG010000456">
    <property type="protein sequence ID" value="KAJ8909659.1"/>
    <property type="molecule type" value="Genomic_DNA"/>
</dbReference>
<proteinExistence type="predicted"/>